<dbReference type="Proteomes" id="UP000224080">
    <property type="component" value="Unassembled WGS sequence"/>
</dbReference>
<keyword evidence="2" id="KW-1185">Reference proteome</keyword>
<comment type="caution">
    <text evidence="1">The sequence shown here is derived from an EMBL/GenBank/DDBJ whole genome shotgun (WGS) entry which is preliminary data.</text>
</comment>
<reference evidence="1 2" key="1">
    <citation type="submission" date="2017-10" db="EMBL/GenBank/DDBJ databases">
        <title>Comparative genomics in systemic dimorphic fungi from Ajellomycetaceae.</title>
        <authorList>
            <person name="Munoz J.F."/>
            <person name="Mcewen J.G."/>
            <person name="Clay O.K."/>
            <person name="Cuomo C.A."/>
        </authorList>
    </citation>
    <scope>NUCLEOTIDE SEQUENCE [LARGE SCALE GENOMIC DNA]</scope>
    <source>
        <strain evidence="1 2">UAMH130</strain>
    </source>
</reference>
<dbReference type="OrthoDB" id="10577571at2759"/>
<protein>
    <submittedName>
        <fullName evidence="1">Uncharacterized protein</fullName>
    </submittedName>
</protein>
<dbReference type="EMBL" id="PDNC01000086">
    <property type="protein sequence ID" value="PGH00395.1"/>
    <property type="molecule type" value="Genomic_DNA"/>
</dbReference>
<accession>A0A2B7WUQ2</accession>
<gene>
    <name evidence="1" type="ORF">GX51_05803</name>
</gene>
<evidence type="ECO:0000313" key="1">
    <source>
        <dbReference type="EMBL" id="PGH00395.1"/>
    </source>
</evidence>
<name>A0A2B7WUQ2_9EURO</name>
<organism evidence="1 2">
    <name type="scientific">Blastomyces parvus</name>
    <dbReference type="NCBI Taxonomy" id="2060905"/>
    <lineage>
        <taxon>Eukaryota</taxon>
        <taxon>Fungi</taxon>
        <taxon>Dikarya</taxon>
        <taxon>Ascomycota</taxon>
        <taxon>Pezizomycotina</taxon>
        <taxon>Eurotiomycetes</taxon>
        <taxon>Eurotiomycetidae</taxon>
        <taxon>Onygenales</taxon>
        <taxon>Ajellomycetaceae</taxon>
        <taxon>Blastomyces</taxon>
    </lineage>
</organism>
<evidence type="ECO:0000313" key="2">
    <source>
        <dbReference type="Proteomes" id="UP000224080"/>
    </source>
</evidence>
<proteinExistence type="predicted"/>
<dbReference type="AlphaFoldDB" id="A0A2B7WUQ2"/>
<sequence length="188" mass="22564">MDNEPTWPHRWRRFLESSERMRRPGHGMDSWVNYAAFLERRLLTIQRGFLQQADNIFTNHILGTGIRSNDDLEREKPKTSTEFWTERKLLQYISAFMPMQEWFWQYQTLIWAQLDAKIKIGLFDSSLNATEDIHILEKESAKNIAFMEKWRAIVYDLMKTGPPSTYQMQFDHLNLWRDHLQARLADLP</sequence>